<dbReference type="Proteomes" id="UP000271241">
    <property type="component" value="Unassembled WGS sequence"/>
</dbReference>
<dbReference type="AlphaFoldDB" id="A0A4P9XG60"/>
<dbReference type="OrthoDB" id="10256524at2759"/>
<reference evidence="2" key="1">
    <citation type="journal article" date="2018" name="Nat. Microbiol.">
        <title>Leveraging single-cell genomics to expand the fungal tree of life.</title>
        <authorList>
            <person name="Ahrendt S.R."/>
            <person name="Quandt C.A."/>
            <person name="Ciobanu D."/>
            <person name="Clum A."/>
            <person name="Salamov A."/>
            <person name="Andreopoulos B."/>
            <person name="Cheng J.F."/>
            <person name="Woyke T."/>
            <person name="Pelin A."/>
            <person name="Henrissat B."/>
            <person name="Reynolds N.K."/>
            <person name="Benny G.L."/>
            <person name="Smith M.E."/>
            <person name="James T.Y."/>
            <person name="Grigoriev I.V."/>
        </authorList>
    </citation>
    <scope>NUCLEOTIDE SEQUENCE [LARGE SCALE GENOMIC DNA]</scope>
    <source>
        <strain evidence="2">RSA 1356</strain>
    </source>
</reference>
<dbReference type="EMBL" id="KZ993586">
    <property type="protein sequence ID" value="RKP04613.1"/>
    <property type="molecule type" value="Genomic_DNA"/>
</dbReference>
<evidence type="ECO:0000313" key="1">
    <source>
        <dbReference type="EMBL" id="RKP04613.1"/>
    </source>
</evidence>
<gene>
    <name evidence="1" type="ORF">THASP1DRAFT_26791</name>
</gene>
<protein>
    <submittedName>
        <fullName evidence="1">Uncharacterized protein</fullName>
    </submittedName>
</protein>
<accession>A0A4P9XG60</accession>
<feature type="non-terminal residue" evidence="1">
    <location>
        <position position="1"/>
    </location>
</feature>
<evidence type="ECO:0000313" key="2">
    <source>
        <dbReference type="Proteomes" id="UP000271241"/>
    </source>
</evidence>
<sequence length="100" mass="11268">RVYSASNHKLLGLVPGSLDSWIGRSDVEDSPVTTVAWKGDLSTLDKTQRTVDLPDGRYYLDVMALRPFGRENVDRDYDIWRSPTITFKRAPNARSVLALS</sequence>
<organism evidence="1 2">
    <name type="scientific">Thamnocephalis sphaerospora</name>
    <dbReference type="NCBI Taxonomy" id="78915"/>
    <lineage>
        <taxon>Eukaryota</taxon>
        <taxon>Fungi</taxon>
        <taxon>Fungi incertae sedis</taxon>
        <taxon>Zoopagomycota</taxon>
        <taxon>Zoopagomycotina</taxon>
        <taxon>Zoopagomycetes</taxon>
        <taxon>Zoopagales</taxon>
        <taxon>Sigmoideomycetaceae</taxon>
        <taxon>Thamnocephalis</taxon>
    </lineage>
</organism>
<name>A0A4P9XG60_9FUNG</name>
<proteinExistence type="predicted"/>
<keyword evidence="2" id="KW-1185">Reference proteome</keyword>